<dbReference type="GO" id="GO:0005506">
    <property type="term" value="F:iron ion binding"/>
    <property type="evidence" value="ECO:0007669"/>
    <property type="project" value="InterPro"/>
</dbReference>
<sequence>MTWEYDISSSTALIAVAAVTTLLLKYLHGHNPLHNIPGPQQTLFVKGHIDQLFNPQGASFHQHLADNFGGVVKVRGMWGDEQPYVSDPNALHDILVKQQDVFEETSWFIVSNELTMGKGLLATTGTSPDPVVLELSSFPGTQHRKQRKMIGPFFSMRHLAEMTPLFFEVVSKVRDTLMLKTRNGPQEIDMHHWMNRTSLELVGQSGLGVSGPSSEYALMRLVLAGHSFNDLTEGAKPNEYTAAAMGVPSARFKLNLYRRMVPYLVRLGPPRLRRLLVRLIPSTDVQRLRAMVDIMWDTSVRLVASKKAALEQGDEVMLQQVGRGKDIMSILLNANMHTSESERLPEDEVIDQMSTLVFAAMGTTSSALSRVLHLLAQRPHIQEKLRQEICEAWEAKGELSCADLSDLPYLDAVVRETLRLYAPIPMVTRVATQDTVIPLTQPITGTDGKYMKEIVVPKGTMVYIAIIKANRDPAVWGPDALEWLETPPESVTKTQYPSIYGNMMTFIGGGRSCVGFKFSELEIKVVLSVLLQSLVFSEGAQDIQWNLGGVHVPVVPNSAMPTKSQLPLVISSVKQSMSHA</sequence>
<gene>
    <name evidence="10" type="ORF">RDB_LOCUS188166</name>
</gene>
<evidence type="ECO:0000256" key="4">
    <source>
        <dbReference type="ARBA" id="ARBA00022617"/>
    </source>
</evidence>
<dbReference type="PRINTS" id="PR00465">
    <property type="entry name" value="EP450IV"/>
</dbReference>
<dbReference type="InterPro" id="IPR002403">
    <property type="entry name" value="Cyt_P450_E_grp-IV"/>
</dbReference>
<evidence type="ECO:0000313" key="11">
    <source>
        <dbReference type="Proteomes" id="UP000663827"/>
    </source>
</evidence>
<dbReference type="SUPFAM" id="SSF48264">
    <property type="entry name" value="Cytochrome P450"/>
    <property type="match status" value="1"/>
</dbReference>
<dbReference type="Proteomes" id="UP000663827">
    <property type="component" value="Unassembled WGS sequence"/>
</dbReference>
<keyword evidence="4 9" id="KW-0349">Heme</keyword>
<dbReference type="GO" id="GO:0016705">
    <property type="term" value="F:oxidoreductase activity, acting on paired donors, with incorporation or reduction of molecular oxygen"/>
    <property type="evidence" value="ECO:0007669"/>
    <property type="project" value="InterPro"/>
</dbReference>
<dbReference type="InterPro" id="IPR036396">
    <property type="entry name" value="Cyt_P450_sf"/>
</dbReference>
<evidence type="ECO:0000256" key="7">
    <source>
        <dbReference type="ARBA" id="ARBA00023004"/>
    </source>
</evidence>
<dbReference type="InterPro" id="IPR001128">
    <property type="entry name" value="Cyt_P450"/>
</dbReference>
<proteinExistence type="inferred from homology"/>
<evidence type="ECO:0000256" key="2">
    <source>
        <dbReference type="ARBA" id="ARBA00005179"/>
    </source>
</evidence>
<keyword evidence="6" id="KW-0560">Oxidoreductase</keyword>
<name>A0A8H3I400_9AGAM</name>
<dbReference type="PRINTS" id="PR00385">
    <property type="entry name" value="P450"/>
</dbReference>
<accession>A0A8H3I400</accession>
<keyword evidence="8" id="KW-0503">Monooxygenase</keyword>
<evidence type="ECO:0000256" key="6">
    <source>
        <dbReference type="ARBA" id="ARBA00023002"/>
    </source>
</evidence>
<evidence type="ECO:0000256" key="8">
    <source>
        <dbReference type="ARBA" id="ARBA00023033"/>
    </source>
</evidence>
<evidence type="ECO:0008006" key="12">
    <source>
        <dbReference type="Google" id="ProtNLM"/>
    </source>
</evidence>
<evidence type="ECO:0000256" key="5">
    <source>
        <dbReference type="ARBA" id="ARBA00022723"/>
    </source>
</evidence>
<dbReference type="AlphaFoldDB" id="A0A8H3I400"/>
<dbReference type="Gene3D" id="1.10.630.10">
    <property type="entry name" value="Cytochrome P450"/>
    <property type="match status" value="1"/>
</dbReference>
<dbReference type="PANTHER" id="PTHR24305:SF166">
    <property type="entry name" value="CYTOCHROME P450 12A4, MITOCHONDRIAL-RELATED"/>
    <property type="match status" value="1"/>
</dbReference>
<comment type="pathway">
    <text evidence="2">Secondary metabolite biosynthesis.</text>
</comment>
<dbReference type="GO" id="GO:0004497">
    <property type="term" value="F:monooxygenase activity"/>
    <property type="evidence" value="ECO:0007669"/>
    <property type="project" value="UniProtKB-KW"/>
</dbReference>
<evidence type="ECO:0000256" key="1">
    <source>
        <dbReference type="ARBA" id="ARBA00001971"/>
    </source>
</evidence>
<dbReference type="InterPro" id="IPR050121">
    <property type="entry name" value="Cytochrome_P450_monoxygenase"/>
</dbReference>
<comment type="caution">
    <text evidence="10">The sequence shown here is derived from an EMBL/GenBank/DDBJ whole genome shotgun (WGS) entry which is preliminary data.</text>
</comment>
<reference evidence="10" key="1">
    <citation type="submission" date="2021-01" db="EMBL/GenBank/DDBJ databases">
        <authorList>
            <person name="Kaushik A."/>
        </authorList>
    </citation>
    <scope>NUCLEOTIDE SEQUENCE</scope>
    <source>
        <strain evidence="10">AG5</strain>
    </source>
</reference>
<evidence type="ECO:0000256" key="3">
    <source>
        <dbReference type="ARBA" id="ARBA00010617"/>
    </source>
</evidence>
<dbReference type="EMBL" id="CAJNJQ010006572">
    <property type="protein sequence ID" value="CAE7231830.1"/>
    <property type="molecule type" value="Genomic_DNA"/>
</dbReference>
<keyword evidence="7 9" id="KW-0408">Iron</keyword>
<dbReference type="PANTHER" id="PTHR24305">
    <property type="entry name" value="CYTOCHROME P450"/>
    <property type="match status" value="1"/>
</dbReference>
<protein>
    <recommendedName>
        <fullName evidence="12">Cytochrome P450</fullName>
    </recommendedName>
</protein>
<feature type="binding site" description="axial binding residue" evidence="9">
    <location>
        <position position="513"/>
    </location>
    <ligand>
        <name>heme</name>
        <dbReference type="ChEBI" id="CHEBI:30413"/>
    </ligand>
    <ligandPart>
        <name>Fe</name>
        <dbReference type="ChEBI" id="CHEBI:18248"/>
    </ligandPart>
</feature>
<keyword evidence="5 9" id="KW-0479">Metal-binding</keyword>
<dbReference type="GO" id="GO:0020037">
    <property type="term" value="F:heme binding"/>
    <property type="evidence" value="ECO:0007669"/>
    <property type="project" value="InterPro"/>
</dbReference>
<comment type="similarity">
    <text evidence="3">Belongs to the cytochrome P450 family.</text>
</comment>
<evidence type="ECO:0000313" key="10">
    <source>
        <dbReference type="EMBL" id="CAE7231830.1"/>
    </source>
</evidence>
<evidence type="ECO:0000256" key="9">
    <source>
        <dbReference type="PIRSR" id="PIRSR602403-1"/>
    </source>
</evidence>
<organism evidence="10 11">
    <name type="scientific">Rhizoctonia solani</name>
    <dbReference type="NCBI Taxonomy" id="456999"/>
    <lineage>
        <taxon>Eukaryota</taxon>
        <taxon>Fungi</taxon>
        <taxon>Dikarya</taxon>
        <taxon>Basidiomycota</taxon>
        <taxon>Agaricomycotina</taxon>
        <taxon>Agaricomycetes</taxon>
        <taxon>Cantharellales</taxon>
        <taxon>Ceratobasidiaceae</taxon>
        <taxon>Rhizoctonia</taxon>
    </lineage>
</organism>
<comment type="cofactor">
    <cofactor evidence="1 9">
        <name>heme</name>
        <dbReference type="ChEBI" id="CHEBI:30413"/>
    </cofactor>
</comment>
<dbReference type="Pfam" id="PF00067">
    <property type="entry name" value="p450"/>
    <property type="match status" value="1"/>
</dbReference>